<proteinExistence type="predicted"/>
<dbReference type="EMBL" id="MEZQ01000063">
    <property type="protein sequence ID" value="OGD57512.1"/>
    <property type="molecule type" value="Genomic_DNA"/>
</dbReference>
<evidence type="ECO:0000313" key="2">
    <source>
        <dbReference type="Proteomes" id="UP000176364"/>
    </source>
</evidence>
<dbReference type="Proteomes" id="UP000176364">
    <property type="component" value="Unassembled WGS sequence"/>
</dbReference>
<organism evidence="1 2">
    <name type="scientific">Candidatus Beckwithbacteria bacterium RIFCSPLOWO2_02_FULL_47_23</name>
    <dbReference type="NCBI Taxonomy" id="1797463"/>
    <lineage>
        <taxon>Bacteria</taxon>
        <taxon>Candidatus Beckwithiibacteriota</taxon>
    </lineage>
</organism>
<protein>
    <submittedName>
        <fullName evidence="1">Uncharacterized protein</fullName>
    </submittedName>
</protein>
<dbReference type="AlphaFoldDB" id="A0A1F5DQW3"/>
<sequence>MKKMNTKLNFPIISVAGSNFCLFSPHPLNQLAQKYSFLTAKRLFLTVIYSQKHYQIKPKSKFNQSGSHIVKLLNSRAKRTRQIPVGSPQIAAVPNRFYRSDYIISTGFSPISLFLKKPLKLIKQTGSNPITIAAIYAN</sequence>
<accession>A0A1F5DQW3</accession>
<comment type="caution">
    <text evidence="1">The sequence shown here is derived from an EMBL/GenBank/DDBJ whole genome shotgun (WGS) entry which is preliminary data.</text>
</comment>
<evidence type="ECO:0000313" key="1">
    <source>
        <dbReference type="EMBL" id="OGD57512.1"/>
    </source>
</evidence>
<gene>
    <name evidence="1" type="ORF">A3I57_01835</name>
</gene>
<reference evidence="1 2" key="1">
    <citation type="journal article" date="2016" name="Nat. Commun.">
        <title>Thousands of microbial genomes shed light on interconnected biogeochemical processes in an aquifer system.</title>
        <authorList>
            <person name="Anantharaman K."/>
            <person name="Brown C.T."/>
            <person name="Hug L.A."/>
            <person name="Sharon I."/>
            <person name="Castelle C.J."/>
            <person name="Probst A.J."/>
            <person name="Thomas B.C."/>
            <person name="Singh A."/>
            <person name="Wilkins M.J."/>
            <person name="Karaoz U."/>
            <person name="Brodie E.L."/>
            <person name="Williams K.H."/>
            <person name="Hubbard S.S."/>
            <person name="Banfield J.F."/>
        </authorList>
    </citation>
    <scope>NUCLEOTIDE SEQUENCE [LARGE SCALE GENOMIC DNA]</scope>
</reference>
<name>A0A1F5DQW3_9BACT</name>